<dbReference type="EMBL" id="JPMD01000006">
    <property type="protein sequence ID" value="KEZ87993.1"/>
    <property type="molecule type" value="Genomic_DNA"/>
</dbReference>
<dbReference type="InterPro" id="IPR002161">
    <property type="entry name" value="PdxT/SNO"/>
</dbReference>
<comment type="subunit">
    <text evidence="9 10">In the presence of PdxS, forms a dodecamer of heterodimers. Only shows activity in the heterodimer.</text>
</comment>
<dbReference type="Gene3D" id="3.40.50.880">
    <property type="match status" value="1"/>
</dbReference>
<dbReference type="EC" id="3.5.1.2" evidence="10"/>
<evidence type="ECO:0000256" key="9">
    <source>
        <dbReference type="ARBA" id="ARBA00064749"/>
    </source>
</evidence>
<gene>
    <name evidence="10" type="primary">pdxT</name>
    <name evidence="13" type="ORF">IO99_03980</name>
</gene>
<dbReference type="CDD" id="cd01749">
    <property type="entry name" value="GATase1_PB"/>
    <property type="match status" value="1"/>
</dbReference>
<evidence type="ECO:0000256" key="12">
    <source>
        <dbReference type="PIRSR" id="PIRSR005639-2"/>
    </source>
</evidence>
<dbReference type="UniPathway" id="UPA00245"/>
<dbReference type="PROSITE" id="PS51273">
    <property type="entry name" value="GATASE_TYPE_1"/>
    <property type="match status" value="1"/>
</dbReference>
<dbReference type="PANTHER" id="PTHR31559">
    <property type="entry name" value="PYRIDOXAL 5'-PHOSPHATE SYNTHASE SUBUNIT SNO"/>
    <property type="match status" value="1"/>
</dbReference>
<dbReference type="InterPro" id="IPR029062">
    <property type="entry name" value="Class_I_gatase-like"/>
</dbReference>
<feature type="binding site" evidence="10 12">
    <location>
        <begin position="48"/>
        <end position="50"/>
    </location>
    <ligand>
        <name>L-glutamine</name>
        <dbReference type="ChEBI" id="CHEBI:58359"/>
    </ligand>
</feature>
<evidence type="ECO:0000256" key="3">
    <source>
        <dbReference type="ARBA" id="ARBA00022898"/>
    </source>
</evidence>
<feature type="active site" description="Charge relay system" evidence="10 11">
    <location>
        <position position="174"/>
    </location>
</feature>
<feature type="binding site" evidence="10 12">
    <location>
        <begin position="136"/>
        <end position="137"/>
    </location>
    <ligand>
        <name>L-glutamine</name>
        <dbReference type="ChEBI" id="CHEBI:58359"/>
    </ligand>
</feature>
<name>A0A084JGA9_9CLOT</name>
<evidence type="ECO:0000256" key="5">
    <source>
        <dbReference type="ARBA" id="ARBA00023239"/>
    </source>
</evidence>
<dbReference type="STRING" id="318464.IO99_03980"/>
<dbReference type="GO" id="GO:0042823">
    <property type="term" value="P:pyridoxal phosphate biosynthetic process"/>
    <property type="evidence" value="ECO:0007669"/>
    <property type="project" value="UniProtKB-UniRule"/>
</dbReference>
<comment type="similarity">
    <text evidence="1 10">Belongs to the glutaminase PdxT/SNO family.</text>
</comment>
<evidence type="ECO:0000256" key="8">
    <source>
        <dbReference type="ARBA" id="ARBA00054599"/>
    </source>
</evidence>
<comment type="pathway">
    <text evidence="10">Cofactor biosynthesis; pyridoxal 5'-phosphate biosynthesis.</text>
</comment>
<feature type="active site" description="Charge relay system" evidence="10 11">
    <location>
        <position position="172"/>
    </location>
</feature>
<dbReference type="GO" id="GO:1903600">
    <property type="term" value="C:glutaminase complex"/>
    <property type="evidence" value="ECO:0007669"/>
    <property type="project" value="TreeGrafter"/>
</dbReference>
<comment type="catalytic activity">
    <reaction evidence="7 10">
        <text>L-glutamine + H2O = L-glutamate + NH4(+)</text>
        <dbReference type="Rhea" id="RHEA:15889"/>
        <dbReference type="ChEBI" id="CHEBI:15377"/>
        <dbReference type="ChEBI" id="CHEBI:28938"/>
        <dbReference type="ChEBI" id="CHEBI:29985"/>
        <dbReference type="ChEBI" id="CHEBI:58359"/>
        <dbReference type="EC" id="3.5.1.2"/>
    </reaction>
</comment>
<evidence type="ECO:0000256" key="10">
    <source>
        <dbReference type="HAMAP-Rule" id="MF_01615"/>
    </source>
</evidence>
<dbReference type="eggNOG" id="COG0311">
    <property type="taxonomic scope" value="Bacteria"/>
</dbReference>
<comment type="caution">
    <text evidence="13">The sequence shown here is derived from an EMBL/GenBank/DDBJ whole genome shotgun (WGS) entry which is preliminary data.</text>
</comment>
<dbReference type="InterPro" id="IPR021196">
    <property type="entry name" value="PdxT/SNO_CS"/>
</dbReference>
<sequence>MITIGVLDLQGAVIEHVDKINNISGATALRVKNVKDLEDIDGLIIPGGESTTIGKLLRDFNMLSPLKSKIESGMPVWGTCAGMIILAKSILGSDYNHLGVMGIEVRRNAYGSQLDSFITDEIVEGVSEEKIPLVFIRAPYVEKAHEGVKVLCSLDEKIIACRENNMLATSFHPELTKDLSMHKYFYNMCKDRLK</sequence>
<organism evidence="13 14">
    <name type="scientific">Clostridium sulfidigenes</name>
    <dbReference type="NCBI Taxonomy" id="318464"/>
    <lineage>
        <taxon>Bacteria</taxon>
        <taxon>Bacillati</taxon>
        <taxon>Bacillota</taxon>
        <taxon>Clostridia</taxon>
        <taxon>Eubacteriales</taxon>
        <taxon>Clostridiaceae</taxon>
        <taxon>Clostridium</taxon>
    </lineage>
</organism>
<feature type="active site" description="Nucleophile" evidence="10 11">
    <location>
        <position position="80"/>
    </location>
</feature>
<dbReference type="AlphaFoldDB" id="A0A084JGA9"/>
<protein>
    <recommendedName>
        <fullName evidence="10">Pyridoxal 5'-phosphate synthase subunit PdxT</fullName>
        <ecNumber evidence="10">4.3.3.6</ecNumber>
    </recommendedName>
    <alternativeName>
        <fullName evidence="10">Pdx2</fullName>
    </alternativeName>
    <alternativeName>
        <fullName evidence="10">Pyridoxal 5'-phosphate synthase glutaminase subunit</fullName>
        <ecNumber evidence="10">3.5.1.2</ecNumber>
    </alternativeName>
</protein>
<keyword evidence="5 10" id="KW-0456">Lyase</keyword>
<dbReference type="GO" id="GO:0008614">
    <property type="term" value="P:pyridoxine metabolic process"/>
    <property type="evidence" value="ECO:0007669"/>
    <property type="project" value="TreeGrafter"/>
</dbReference>
<keyword evidence="4 10" id="KW-0315">Glutamine amidotransferase</keyword>
<keyword evidence="14" id="KW-1185">Reference proteome</keyword>
<proteinExistence type="inferred from homology"/>
<evidence type="ECO:0000256" key="1">
    <source>
        <dbReference type="ARBA" id="ARBA00008345"/>
    </source>
</evidence>
<dbReference type="GO" id="GO:0004359">
    <property type="term" value="F:glutaminase activity"/>
    <property type="evidence" value="ECO:0007669"/>
    <property type="project" value="UniProtKB-UniRule"/>
</dbReference>
<dbReference type="Pfam" id="PF01174">
    <property type="entry name" value="SNO"/>
    <property type="match status" value="1"/>
</dbReference>
<evidence type="ECO:0000256" key="7">
    <source>
        <dbReference type="ARBA" id="ARBA00049534"/>
    </source>
</evidence>
<comment type="catalytic activity">
    <reaction evidence="6 10">
        <text>aldehydo-D-ribose 5-phosphate + D-glyceraldehyde 3-phosphate + L-glutamine = pyridoxal 5'-phosphate + L-glutamate + phosphate + 3 H2O + H(+)</text>
        <dbReference type="Rhea" id="RHEA:31507"/>
        <dbReference type="ChEBI" id="CHEBI:15377"/>
        <dbReference type="ChEBI" id="CHEBI:15378"/>
        <dbReference type="ChEBI" id="CHEBI:29985"/>
        <dbReference type="ChEBI" id="CHEBI:43474"/>
        <dbReference type="ChEBI" id="CHEBI:58273"/>
        <dbReference type="ChEBI" id="CHEBI:58359"/>
        <dbReference type="ChEBI" id="CHEBI:59776"/>
        <dbReference type="ChEBI" id="CHEBI:597326"/>
        <dbReference type="EC" id="4.3.3.6"/>
    </reaction>
</comment>
<dbReference type="GO" id="GO:0016740">
    <property type="term" value="F:transferase activity"/>
    <property type="evidence" value="ECO:0007669"/>
    <property type="project" value="UniProtKB-KW"/>
</dbReference>
<evidence type="ECO:0000256" key="11">
    <source>
        <dbReference type="PIRSR" id="PIRSR005639-1"/>
    </source>
</evidence>
<dbReference type="GO" id="GO:0036381">
    <property type="term" value="F:pyridoxal 5'-phosphate synthase (glutamine hydrolysing) activity"/>
    <property type="evidence" value="ECO:0007669"/>
    <property type="project" value="UniProtKB-UniRule"/>
</dbReference>
<dbReference type="GO" id="GO:0006543">
    <property type="term" value="P:L-glutamine catabolic process"/>
    <property type="evidence" value="ECO:0007669"/>
    <property type="project" value="UniProtKB-UniRule"/>
</dbReference>
<accession>A0A084JGA9</accession>
<dbReference type="EC" id="4.3.3.6" evidence="10"/>
<dbReference type="PIRSF" id="PIRSF005639">
    <property type="entry name" value="Glut_amidoT_SNO"/>
    <property type="match status" value="1"/>
</dbReference>
<dbReference type="Proteomes" id="UP000028542">
    <property type="component" value="Unassembled WGS sequence"/>
</dbReference>
<evidence type="ECO:0000313" key="14">
    <source>
        <dbReference type="Proteomes" id="UP000028542"/>
    </source>
</evidence>
<keyword evidence="13" id="KW-0808">Transferase</keyword>
<dbReference type="PROSITE" id="PS51130">
    <property type="entry name" value="PDXT_SNO_2"/>
    <property type="match status" value="1"/>
</dbReference>
<evidence type="ECO:0000256" key="4">
    <source>
        <dbReference type="ARBA" id="ARBA00022962"/>
    </source>
</evidence>
<evidence type="ECO:0000256" key="6">
    <source>
        <dbReference type="ARBA" id="ARBA00047992"/>
    </source>
</evidence>
<dbReference type="NCBIfam" id="TIGR03800">
    <property type="entry name" value="PLP_synth_Pdx2"/>
    <property type="match status" value="1"/>
</dbReference>
<keyword evidence="2 10" id="KW-0378">Hydrolase</keyword>
<dbReference type="GO" id="GO:0005829">
    <property type="term" value="C:cytosol"/>
    <property type="evidence" value="ECO:0007669"/>
    <property type="project" value="TreeGrafter"/>
</dbReference>
<dbReference type="PROSITE" id="PS01236">
    <property type="entry name" value="PDXT_SNO_1"/>
    <property type="match status" value="1"/>
</dbReference>
<evidence type="ECO:0000256" key="2">
    <source>
        <dbReference type="ARBA" id="ARBA00022801"/>
    </source>
</evidence>
<comment type="function">
    <text evidence="8 10">Catalyzes the hydrolysis of glutamine to glutamate and ammonia as part of the biosynthesis of pyridoxal 5'-phosphate. The resulting ammonia molecule is channeled to the active site of PdxS.</text>
</comment>
<evidence type="ECO:0000313" key="13">
    <source>
        <dbReference type="EMBL" id="KEZ87993.1"/>
    </source>
</evidence>
<feature type="binding site" evidence="10 12">
    <location>
        <position position="107"/>
    </location>
    <ligand>
        <name>L-glutamine</name>
        <dbReference type="ChEBI" id="CHEBI:58359"/>
    </ligand>
</feature>
<reference evidence="13 14" key="1">
    <citation type="submission" date="2014-07" db="EMBL/GenBank/DDBJ databases">
        <title>Draft genome of Clostridium sulfidigenes 113A isolated from sediments associated with methane hydrate from Krishna Godavari basin.</title>
        <authorList>
            <person name="Honkalas V.S."/>
            <person name="Dabir A.P."/>
            <person name="Arora P."/>
            <person name="Dhakephalkar P.K."/>
        </authorList>
    </citation>
    <scope>NUCLEOTIDE SEQUENCE [LARGE SCALE GENOMIC DNA]</scope>
    <source>
        <strain evidence="13 14">113A</strain>
    </source>
</reference>
<dbReference type="HAMAP" id="MF_01615">
    <property type="entry name" value="PdxT"/>
    <property type="match status" value="1"/>
</dbReference>
<dbReference type="SUPFAM" id="SSF52317">
    <property type="entry name" value="Class I glutamine amidotransferase-like"/>
    <property type="match status" value="1"/>
</dbReference>
<dbReference type="PANTHER" id="PTHR31559:SF0">
    <property type="entry name" value="PYRIDOXAL 5'-PHOSPHATE SYNTHASE SUBUNIT SNO1-RELATED"/>
    <property type="match status" value="1"/>
</dbReference>
<keyword evidence="3 10" id="KW-0663">Pyridoxal phosphate</keyword>
<dbReference type="FunFam" id="3.40.50.880:FF:000010">
    <property type="entry name" value="uncharacterized protein LOC100176842 isoform X2"/>
    <property type="match status" value="1"/>
</dbReference>